<gene>
    <name evidence="4" type="ORF">GCM10022222_14350</name>
</gene>
<dbReference type="PANTHER" id="PTHR43420">
    <property type="entry name" value="ACETYLTRANSFERASE"/>
    <property type="match status" value="1"/>
</dbReference>
<dbReference type="SUPFAM" id="SSF55729">
    <property type="entry name" value="Acyl-CoA N-acyltransferases (Nat)"/>
    <property type="match status" value="1"/>
</dbReference>
<dbReference type="InterPro" id="IPR050680">
    <property type="entry name" value="YpeA/RimI_acetyltransf"/>
</dbReference>
<dbReference type="EMBL" id="BAAAZN010000002">
    <property type="protein sequence ID" value="GAA3532242.1"/>
    <property type="molecule type" value="Genomic_DNA"/>
</dbReference>
<dbReference type="CDD" id="cd04301">
    <property type="entry name" value="NAT_SF"/>
    <property type="match status" value="1"/>
</dbReference>
<dbReference type="InterPro" id="IPR016181">
    <property type="entry name" value="Acyl_CoA_acyltransferase"/>
</dbReference>
<keyword evidence="5" id="KW-1185">Reference proteome</keyword>
<name>A0ABP6VDU9_9PSEU</name>
<dbReference type="Gene3D" id="3.40.630.30">
    <property type="match status" value="1"/>
</dbReference>
<dbReference type="PROSITE" id="PS51186">
    <property type="entry name" value="GNAT"/>
    <property type="match status" value="1"/>
</dbReference>
<evidence type="ECO:0000313" key="4">
    <source>
        <dbReference type="EMBL" id="GAA3532242.1"/>
    </source>
</evidence>
<evidence type="ECO:0000259" key="3">
    <source>
        <dbReference type="PROSITE" id="PS51186"/>
    </source>
</evidence>
<reference evidence="5" key="1">
    <citation type="journal article" date="2019" name="Int. J. Syst. Evol. Microbiol.">
        <title>The Global Catalogue of Microorganisms (GCM) 10K type strain sequencing project: providing services to taxonomists for standard genome sequencing and annotation.</title>
        <authorList>
            <consortium name="The Broad Institute Genomics Platform"/>
            <consortium name="The Broad Institute Genome Sequencing Center for Infectious Disease"/>
            <person name="Wu L."/>
            <person name="Ma J."/>
        </authorList>
    </citation>
    <scope>NUCLEOTIDE SEQUENCE [LARGE SCALE GENOMIC DNA]</scope>
    <source>
        <strain evidence="5">JCM 16898</strain>
    </source>
</reference>
<keyword evidence="1" id="KW-0808">Transferase</keyword>
<evidence type="ECO:0000256" key="2">
    <source>
        <dbReference type="ARBA" id="ARBA00023315"/>
    </source>
</evidence>
<evidence type="ECO:0000256" key="1">
    <source>
        <dbReference type="ARBA" id="ARBA00022679"/>
    </source>
</evidence>
<dbReference type="Proteomes" id="UP001500689">
    <property type="component" value="Unassembled WGS sequence"/>
</dbReference>
<dbReference type="InterPro" id="IPR000182">
    <property type="entry name" value="GNAT_dom"/>
</dbReference>
<accession>A0ABP6VDU9</accession>
<feature type="domain" description="N-acetyltransferase" evidence="3">
    <location>
        <begin position="65"/>
        <end position="208"/>
    </location>
</feature>
<protein>
    <recommendedName>
        <fullName evidence="3">N-acetyltransferase domain-containing protein</fullName>
    </recommendedName>
</protein>
<comment type="caution">
    <text evidence="4">The sequence shown here is derived from an EMBL/GenBank/DDBJ whole genome shotgun (WGS) entry which is preliminary data.</text>
</comment>
<proteinExistence type="predicted"/>
<keyword evidence="2" id="KW-0012">Acyltransferase</keyword>
<organism evidence="4 5">
    <name type="scientific">Amycolatopsis ultiminotia</name>
    <dbReference type="NCBI Taxonomy" id="543629"/>
    <lineage>
        <taxon>Bacteria</taxon>
        <taxon>Bacillati</taxon>
        <taxon>Actinomycetota</taxon>
        <taxon>Actinomycetes</taxon>
        <taxon>Pseudonocardiales</taxon>
        <taxon>Pseudonocardiaceae</taxon>
        <taxon>Amycolatopsis</taxon>
    </lineage>
</organism>
<dbReference type="Pfam" id="PF00583">
    <property type="entry name" value="Acetyltransf_1"/>
    <property type="match status" value="1"/>
</dbReference>
<sequence>MPLWPGGVVAPFAASDCFFCRLPGYTAPHTLGTGGDQDRGRTVAPCVNEPGGRSCEQESALMTEASIRPAEQTDAVPLGAALGDQRYFEDRLTRQAKGLGVLFTAWRGRTPVGALYLWLEDAEEPPIRGHLPGVPLLTHLEVLPDQRNRGIGAALVRAVERHLADHGHARGALAVRTDNTRAARLYRRLGYRDWGHGTVVCYSERTLPDGRTVSEPERCHVLVKGLPPVIRQR</sequence>
<evidence type="ECO:0000313" key="5">
    <source>
        <dbReference type="Proteomes" id="UP001500689"/>
    </source>
</evidence>